<evidence type="ECO:0000259" key="1">
    <source>
        <dbReference type="PROSITE" id="PS50943"/>
    </source>
</evidence>
<dbReference type="InterPro" id="IPR010982">
    <property type="entry name" value="Lambda_DNA-bd_dom_sf"/>
</dbReference>
<dbReference type="PROSITE" id="PS50943">
    <property type="entry name" value="HTH_CROC1"/>
    <property type="match status" value="1"/>
</dbReference>
<dbReference type="SUPFAM" id="SSF47413">
    <property type="entry name" value="lambda repressor-like DNA-binding domains"/>
    <property type="match status" value="1"/>
</dbReference>
<proteinExistence type="predicted"/>
<reference evidence="2 3" key="1">
    <citation type="submission" date="2019-07" db="EMBL/GenBank/DDBJ databases">
        <title>Whole genome shotgun sequence of Staphylococcus gallinarum NBRC 109767.</title>
        <authorList>
            <person name="Hosoyama A."/>
            <person name="Uohara A."/>
            <person name="Ohji S."/>
            <person name="Ichikawa N."/>
        </authorList>
    </citation>
    <scope>NUCLEOTIDE SEQUENCE [LARGE SCALE GENOMIC DNA]</scope>
    <source>
        <strain evidence="2 3">NBRC 109767</strain>
    </source>
</reference>
<keyword evidence="3" id="KW-1185">Reference proteome</keyword>
<organism evidence="2 3">
    <name type="scientific">Staphylococcus gallinarum</name>
    <dbReference type="NCBI Taxonomy" id="1293"/>
    <lineage>
        <taxon>Bacteria</taxon>
        <taxon>Bacillati</taxon>
        <taxon>Bacillota</taxon>
        <taxon>Bacilli</taxon>
        <taxon>Bacillales</taxon>
        <taxon>Staphylococcaceae</taxon>
        <taxon>Staphylococcus</taxon>
    </lineage>
</organism>
<dbReference type="InterPro" id="IPR001387">
    <property type="entry name" value="Cro/C1-type_HTH"/>
</dbReference>
<gene>
    <name evidence="2" type="ORF">SGA02_03410</name>
</gene>
<feature type="domain" description="HTH cro/C1-type" evidence="1">
    <location>
        <begin position="32"/>
        <end position="73"/>
    </location>
</feature>
<dbReference type="Gene3D" id="1.10.260.40">
    <property type="entry name" value="lambda repressor-like DNA-binding domains"/>
    <property type="match status" value="1"/>
</dbReference>
<dbReference type="Pfam" id="PF01381">
    <property type="entry name" value="HTH_3"/>
    <property type="match status" value="1"/>
</dbReference>
<dbReference type="EMBL" id="BKAX01000001">
    <property type="protein sequence ID" value="GEQ04513.1"/>
    <property type="molecule type" value="Genomic_DNA"/>
</dbReference>
<evidence type="ECO:0000313" key="2">
    <source>
        <dbReference type="EMBL" id="GEQ04513.1"/>
    </source>
</evidence>
<protein>
    <recommendedName>
        <fullName evidence="1">HTH cro/C1-type domain-containing protein</fullName>
    </recommendedName>
</protein>
<dbReference type="Proteomes" id="UP000321057">
    <property type="component" value="Unassembled WGS sequence"/>
</dbReference>
<comment type="caution">
    <text evidence="2">The sequence shown here is derived from an EMBL/GenBank/DDBJ whole genome shotgun (WGS) entry which is preliminary data.</text>
</comment>
<accession>A0ABQ0XYR7</accession>
<evidence type="ECO:0000313" key="3">
    <source>
        <dbReference type="Proteomes" id="UP000321057"/>
    </source>
</evidence>
<sequence length="122" mass="14056">MLENIFSTRLKEMMKSHDYKQIDIVEKSKAYAEDSGVKLTKTFISDCVNGKIVPRQEKLSLLAKTLNVSEGWLLGYSIPKDRNNSDNMINKIRLNVQGLSNSELEQVNSFIEYLKFKRKVPN</sequence>
<dbReference type="RefSeq" id="WP_052495442.1">
    <property type="nucleotide sequence ID" value="NZ_JXCF01000026.1"/>
</dbReference>
<name>A0ABQ0XYR7_STAGA</name>
<dbReference type="CDD" id="cd00093">
    <property type="entry name" value="HTH_XRE"/>
    <property type="match status" value="1"/>
</dbReference>